<feature type="compositionally biased region" description="Polar residues" evidence="1">
    <location>
        <begin position="24"/>
        <end position="37"/>
    </location>
</feature>
<accession>A0AAJ6CGW3</accession>
<dbReference type="Proteomes" id="UP001219567">
    <property type="component" value="Chromosome 1"/>
</dbReference>
<gene>
    <name evidence="2" type="ORF">MYAM1_001366</name>
</gene>
<organism evidence="2 3">
    <name type="scientific">Malassezia yamatoensis</name>
    <dbReference type="NCBI Taxonomy" id="253288"/>
    <lineage>
        <taxon>Eukaryota</taxon>
        <taxon>Fungi</taxon>
        <taxon>Dikarya</taxon>
        <taxon>Basidiomycota</taxon>
        <taxon>Ustilaginomycotina</taxon>
        <taxon>Malasseziomycetes</taxon>
        <taxon>Malasseziales</taxon>
        <taxon>Malasseziaceae</taxon>
        <taxon>Malassezia</taxon>
    </lineage>
</organism>
<proteinExistence type="predicted"/>
<evidence type="ECO:0000313" key="2">
    <source>
        <dbReference type="EMBL" id="WFC98635.1"/>
    </source>
</evidence>
<name>A0AAJ6CGW3_9BASI</name>
<dbReference type="EMBL" id="CP119943">
    <property type="protein sequence ID" value="WFC98635.1"/>
    <property type="molecule type" value="Genomic_DNA"/>
</dbReference>
<evidence type="ECO:0000256" key="1">
    <source>
        <dbReference type="SAM" id="MobiDB-lite"/>
    </source>
</evidence>
<feature type="compositionally biased region" description="Polar residues" evidence="1">
    <location>
        <begin position="1"/>
        <end position="12"/>
    </location>
</feature>
<dbReference type="AlphaFoldDB" id="A0AAJ6CGW3"/>
<evidence type="ECO:0000313" key="3">
    <source>
        <dbReference type="Proteomes" id="UP001219567"/>
    </source>
</evidence>
<sequence length="100" mass="10825">MANSSDGSSKKNGQLHRYVYPSKDSMTGKTKVSTTSRLAPPKDPMSLLTSPSRGLDSAIVGSMLDSDSGADGGPVNLSQEKTQFMFRNYISEKVREQSYS</sequence>
<feature type="region of interest" description="Disordered" evidence="1">
    <location>
        <begin position="1"/>
        <end position="54"/>
    </location>
</feature>
<protein>
    <submittedName>
        <fullName evidence="2">Uncharacterized protein</fullName>
    </submittedName>
</protein>
<keyword evidence="3" id="KW-1185">Reference proteome</keyword>
<reference evidence="2 3" key="1">
    <citation type="submission" date="2023-03" db="EMBL/GenBank/DDBJ databases">
        <title>Mating type loci evolution in Malassezia.</title>
        <authorList>
            <person name="Coelho M.A."/>
        </authorList>
    </citation>
    <scope>NUCLEOTIDE SEQUENCE [LARGE SCALE GENOMIC DNA]</scope>
    <source>
        <strain evidence="2 3">CBS 9725</strain>
    </source>
</reference>